<dbReference type="CDD" id="cd06581">
    <property type="entry name" value="TM_PBP1_LivM_like"/>
    <property type="match status" value="1"/>
</dbReference>
<keyword evidence="5" id="KW-0547">Nucleotide-binding</keyword>
<dbReference type="GO" id="GO:0005886">
    <property type="term" value="C:plasma membrane"/>
    <property type="evidence" value="ECO:0007669"/>
    <property type="project" value="UniProtKB-SubCell"/>
</dbReference>
<feature type="transmembrane region" description="Helical" evidence="10">
    <location>
        <begin position="593"/>
        <end position="612"/>
    </location>
</feature>
<evidence type="ECO:0000256" key="1">
    <source>
        <dbReference type="ARBA" id="ARBA00004651"/>
    </source>
</evidence>
<dbReference type="STRING" id="1245745.A0A0A2VZQ7"/>
<dbReference type="NCBIfam" id="NF008011">
    <property type="entry name" value="PRK10740.1"/>
    <property type="match status" value="1"/>
</dbReference>
<dbReference type="SMART" id="SM00382">
    <property type="entry name" value="AAA"/>
    <property type="match status" value="1"/>
</dbReference>
<dbReference type="Pfam" id="PF00005">
    <property type="entry name" value="ABC_tran"/>
    <property type="match status" value="1"/>
</dbReference>
<dbReference type="GO" id="GO:0015658">
    <property type="term" value="F:branched-chain amino acid transmembrane transporter activity"/>
    <property type="evidence" value="ECO:0007669"/>
    <property type="project" value="InterPro"/>
</dbReference>
<dbReference type="Gene3D" id="3.40.50.300">
    <property type="entry name" value="P-loop containing nucleotide triphosphate hydrolases"/>
    <property type="match status" value="1"/>
</dbReference>
<dbReference type="InterPro" id="IPR021807">
    <property type="entry name" value="LivHM_N"/>
</dbReference>
<dbReference type="Proteomes" id="UP000030106">
    <property type="component" value="Unassembled WGS sequence"/>
</dbReference>
<feature type="transmembrane region" description="Helical" evidence="10">
    <location>
        <begin position="442"/>
        <end position="464"/>
    </location>
</feature>
<feature type="transmembrane region" description="Helical" evidence="10">
    <location>
        <begin position="70"/>
        <end position="89"/>
    </location>
</feature>
<dbReference type="GO" id="GO:0006865">
    <property type="term" value="P:amino acid transport"/>
    <property type="evidence" value="ECO:0007669"/>
    <property type="project" value="UniProtKB-KW"/>
</dbReference>
<dbReference type="InterPro" id="IPR003593">
    <property type="entry name" value="AAA+_ATPase"/>
</dbReference>
<dbReference type="CDD" id="cd03219">
    <property type="entry name" value="ABC_Mj1267_LivG_branched"/>
    <property type="match status" value="1"/>
</dbReference>
<evidence type="ECO:0000256" key="5">
    <source>
        <dbReference type="ARBA" id="ARBA00022741"/>
    </source>
</evidence>
<keyword evidence="8 10" id="KW-1133">Transmembrane helix</keyword>
<dbReference type="InterPro" id="IPR001851">
    <property type="entry name" value="ABC_transp_permease"/>
</dbReference>
<dbReference type="HOGENOM" id="CLU_312588_0_0_1"/>
<dbReference type="Pfam" id="PF02653">
    <property type="entry name" value="BPD_transp_2"/>
    <property type="match status" value="2"/>
</dbReference>
<dbReference type="SUPFAM" id="SSF52540">
    <property type="entry name" value="P-loop containing nucleoside triphosphate hydrolases"/>
    <property type="match status" value="1"/>
</dbReference>
<evidence type="ECO:0000313" key="12">
    <source>
        <dbReference type="EMBL" id="KGQ13406.1"/>
    </source>
</evidence>
<dbReference type="Pfam" id="PF11862">
    <property type="entry name" value="DUF3382"/>
    <property type="match status" value="1"/>
</dbReference>
<feature type="transmembrane region" description="Helical" evidence="10">
    <location>
        <begin position="242"/>
        <end position="270"/>
    </location>
</feature>
<dbReference type="Pfam" id="PF12399">
    <property type="entry name" value="BCA_ABC_TP_C"/>
    <property type="match status" value="1"/>
</dbReference>
<feature type="transmembrane region" description="Helical" evidence="10">
    <location>
        <begin position="20"/>
        <end position="39"/>
    </location>
</feature>
<dbReference type="PROSITE" id="PS50893">
    <property type="entry name" value="ABC_TRANSPORTER_2"/>
    <property type="match status" value="1"/>
</dbReference>
<evidence type="ECO:0000256" key="7">
    <source>
        <dbReference type="ARBA" id="ARBA00022970"/>
    </source>
</evidence>
<evidence type="ECO:0000256" key="6">
    <source>
        <dbReference type="ARBA" id="ARBA00022840"/>
    </source>
</evidence>
<feature type="transmembrane region" description="Helical" evidence="10">
    <location>
        <begin position="542"/>
        <end position="563"/>
    </location>
</feature>
<gene>
    <name evidence="12" type="ORF">BBAD15_g824</name>
</gene>
<feature type="transmembrane region" description="Helical" evidence="10">
    <location>
        <begin position="204"/>
        <end position="230"/>
    </location>
</feature>
<evidence type="ECO:0000256" key="10">
    <source>
        <dbReference type="SAM" id="Phobius"/>
    </source>
</evidence>
<dbReference type="PANTHER" id="PTHR30482">
    <property type="entry name" value="HIGH-AFFINITY BRANCHED-CHAIN AMINO ACID TRANSPORT SYSTEM PERMEASE"/>
    <property type="match status" value="1"/>
</dbReference>
<dbReference type="InterPro" id="IPR003439">
    <property type="entry name" value="ABC_transporter-like_ATP-bd"/>
</dbReference>
<dbReference type="InterPro" id="IPR027417">
    <property type="entry name" value="P-loop_NTPase"/>
</dbReference>
<dbReference type="GO" id="GO:0005524">
    <property type="term" value="F:ATP binding"/>
    <property type="evidence" value="ECO:0007669"/>
    <property type="project" value="UniProtKB-KW"/>
</dbReference>
<dbReference type="EMBL" id="ANFO01000043">
    <property type="protein sequence ID" value="KGQ13406.1"/>
    <property type="molecule type" value="Genomic_DNA"/>
</dbReference>
<feature type="transmembrane region" description="Helical" evidence="10">
    <location>
        <begin position="282"/>
        <end position="302"/>
    </location>
</feature>
<dbReference type="NCBIfam" id="NF008450">
    <property type="entry name" value="PRK11301.1"/>
    <property type="match status" value="1"/>
</dbReference>
<sequence>MSEQFLYFLQQMFNGVTLGSTYALIAIGYTMVYGIIGMINFAHGEVYMIGSYVSFMIIAALMMLGIDVGWMLVGAGFIGAIIIASAYGWSIERVAYKPVRNSKRLIALISAIGMSIFLQNYVSLTEGSRDIALPSLFNGQWIVGASDNFTATITTMQLVIWVVTFLAMLALTLFIRYSRMGRACRACAEDLKMASLLGINTDRVISLTFVIGAAMAAVAGVLLGQFYGVINPYIGFMAGMKAFTAAVLGGIGSIPGAMIGGLILGVAEALTSAYLSTEYKDVVSFALLIVVLLVMPTGILGRPEVEKLSLDGTKLVVNSAPSVRWEWVFIGTAAVLVFQLLRPLFQKGMKKVSGPKFVLPALDGSTVKQKLFLVALLIAAVAWPFLVSRGTVDIATLTMIYIILGLGLNVVVGLSGLLVLGYGGFYAIGAYTFALLNHYYGLGFWTCLPLAGLVAAAAGFLLGFPVLRLRGDYLAIVTLGFGEIVRILLLNNTDITGGPNGISQIPKPTFFGLEFSRTAREGGWDTFSNFFNVAYDPSDRVVFLYLVALLLVVLSLFVINRLLRMPLGRAWEALREDEIACRSLGLNPTRIKLTAFTISAAFAGFAGTLFAARQGFVSPESFTFAESAFVLAIVVLGGMGSQFAHAGARWPDGADDDLASTRVAADDASASEAEKRASERGAGMSQPLLSVSGLMMRFGGLLAVNNVSLELHPQEIVSLIGPNGAGKTTVFNCLTGFYKPTGGTILLRDQHLEGLPGQQIARMGVVRTFQHVRLFREMTVIENLLVAQHQQLKTGIFSGLLKTPGFRRAQSEALDRAATWLERIGLLEHANRQASNLAYGDQRRLEIARCMVTQPEILMLDEPAAGLNPKETHELDELIMELRNHHNTTVLLIEHDMKLVMGISDRIYVVNQGTPLANGTPEQIRNNPDVIRAYLGEA</sequence>
<feature type="domain" description="ABC transporter" evidence="11">
    <location>
        <begin position="689"/>
        <end position="937"/>
    </location>
</feature>
<keyword evidence="3" id="KW-1003">Cell membrane</keyword>
<keyword evidence="2" id="KW-0813">Transport</keyword>
<dbReference type="AlphaFoldDB" id="A0A0A2VZQ7"/>
<dbReference type="PROSITE" id="PS00211">
    <property type="entry name" value="ABC_TRANSPORTER_1"/>
    <property type="match status" value="1"/>
</dbReference>
<dbReference type="FunFam" id="3.40.50.300:FF:000317">
    <property type="entry name" value="Amino acid ABC transporter ATP-binding protein"/>
    <property type="match status" value="1"/>
</dbReference>
<feature type="transmembrane region" description="Helical" evidence="10">
    <location>
        <begin position="158"/>
        <end position="175"/>
    </location>
</feature>
<proteinExistence type="predicted"/>
<evidence type="ECO:0000256" key="4">
    <source>
        <dbReference type="ARBA" id="ARBA00022692"/>
    </source>
</evidence>
<feature type="transmembrane region" description="Helical" evidence="10">
    <location>
        <begin position="46"/>
        <end position="64"/>
    </location>
</feature>
<evidence type="ECO:0000259" key="11">
    <source>
        <dbReference type="PROSITE" id="PS50893"/>
    </source>
</evidence>
<dbReference type="GO" id="GO:0015695">
    <property type="term" value="P:organic cation transport"/>
    <property type="evidence" value="ECO:0007669"/>
    <property type="project" value="UniProtKB-ARBA"/>
</dbReference>
<keyword evidence="4 10" id="KW-0812">Transmembrane</keyword>
<name>A0A0A2VZQ7_BEABA</name>
<dbReference type="InterPro" id="IPR017871">
    <property type="entry name" value="ABC_transporter-like_CS"/>
</dbReference>
<keyword evidence="9 10" id="KW-0472">Membrane</keyword>
<feature type="transmembrane region" description="Helical" evidence="10">
    <location>
        <begin position="624"/>
        <end position="644"/>
    </location>
</feature>
<dbReference type="GO" id="GO:0016887">
    <property type="term" value="F:ATP hydrolysis activity"/>
    <property type="evidence" value="ECO:0007669"/>
    <property type="project" value="InterPro"/>
</dbReference>
<dbReference type="InterPro" id="IPR043428">
    <property type="entry name" value="LivM-like"/>
</dbReference>
<feature type="transmembrane region" description="Helical" evidence="10">
    <location>
        <begin position="471"/>
        <end position="489"/>
    </location>
</feature>
<evidence type="ECO:0000313" key="13">
    <source>
        <dbReference type="Proteomes" id="UP000030106"/>
    </source>
</evidence>
<dbReference type="NCBIfam" id="NF008449">
    <property type="entry name" value="PRK11300.1"/>
    <property type="match status" value="1"/>
</dbReference>
<feature type="transmembrane region" description="Helical" evidence="10">
    <location>
        <begin position="394"/>
        <end position="412"/>
    </location>
</feature>
<protein>
    <submittedName>
        <fullName evidence="12">High-affinity branched-chain amino acid transport system permease protein livM</fullName>
    </submittedName>
</protein>
<evidence type="ECO:0000256" key="8">
    <source>
        <dbReference type="ARBA" id="ARBA00022989"/>
    </source>
</evidence>
<feature type="transmembrane region" description="Helical" evidence="10">
    <location>
        <begin position="371"/>
        <end position="388"/>
    </location>
</feature>
<dbReference type="InterPro" id="IPR032823">
    <property type="entry name" value="BCA_ABC_TP_C"/>
</dbReference>
<comment type="caution">
    <text evidence="12">The sequence shown here is derived from an EMBL/GenBank/DDBJ whole genome shotgun (WGS) entry which is preliminary data.</text>
</comment>
<keyword evidence="7" id="KW-0029">Amino-acid transport</keyword>
<accession>A0A0A2VZQ7</accession>
<dbReference type="CDD" id="cd06582">
    <property type="entry name" value="TM_PBP1_LivH_like"/>
    <property type="match status" value="1"/>
</dbReference>
<reference evidence="12 13" key="1">
    <citation type="submission" date="2012-10" db="EMBL/GenBank/DDBJ databases">
        <title>Genome sequencing and analysis of entomopathogenic fungi Beauveria bassiana D1-5.</title>
        <authorList>
            <person name="Li Q."/>
            <person name="Wang L."/>
            <person name="Zhang Z."/>
            <person name="Wang Q."/>
            <person name="Ren J."/>
            <person name="Wang M."/>
            <person name="Xu W."/>
            <person name="Wang J."/>
            <person name="Lu Y."/>
            <person name="Du Q."/>
            <person name="Sun Z."/>
        </authorList>
    </citation>
    <scope>NUCLEOTIDE SEQUENCE [LARGE SCALE GENOMIC DNA]</scope>
    <source>
        <strain evidence="12 13">D1-5</strain>
    </source>
</reference>
<keyword evidence="6" id="KW-0067">ATP-binding</keyword>
<evidence type="ECO:0000256" key="3">
    <source>
        <dbReference type="ARBA" id="ARBA00022475"/>
    </source>
</evidence>
<evidence type="ECO:0000256" key="9">
    <source>
        <dbReference type="ARBA" id="ARBA00023136"/>
    </source>
</evidence>
<evidence type="ECO:0000256" key="2">
    <source>
        <dbReference type="ARBA" id="ARBA00022448"/>
    </source>
</evidence>
<dbReference type="PANTHER" id="PTHR30482:SF20">
    <property type="entry name" value="HIGH-AFFINITY BRANCHED-CHAIN AMINO ACID TRANSPORT SYSTEM PERMEASE PROTEIN LIVM"/>
    <property type="match status" value="1"/>
</dbReference>
<feature type="transmembrane region" description="Helical" evidence="10">
    <location>
        <begin position="322"/>
        <end position="341"/>
    </location>
</feature>
<comment type="subcellular location">
    <subcellularLocation>
        <location evidence="1">Cell membrane</location>
        <topology evidence="1">Multi-pass membrane protein</topology>
    </subcellularLocation>
</comment>
<organism evidence="12 13">
    <name type="scientific">Beauveria bassiana D1-5</name>
    <dbReference type="NCBI Taxonomy" id="1245745"/>
    <lineage>
        <taxon>Eukaryota</taxon>
        <taxon>Fungi</taxon>
        <taxon>Dikarya</taxon>
        <taxon>Ascomycota</taxon>
        <taxon>Pezizomycotina</taxon>
        <taxon>Sordariomycetes</taxon>
        <taxon>Hypocreomycetidae</taxon>
        <taxon>Hypocreales</taxon>
        <taxon>Cordycipitaceae</taxon>
        <taxon>Beauveria</taxon>
    </lineage>
</organism>
<feature type="transmembrane region" description="Helical" evidence="10">
    <location>
        <begin position="105"/>
        <end position="122"/>
    </location>
</feature>